<sequence>MKMKRMLSLAALAAALMSLSPVGDALAGGRHDRDRQHHHHHYYDRGYDHRGGRHHHHHYHRPPPPPVYYHYYVPPPRPPATIIYRDYGRGPSLVLDVEIGRRR</sequence>
<feature type="region of interest" description="Disordered" evidence="1">
    <location>
        <begin position="26"/>
        <end position="62"/>
    </location>
</feature>
<dbReference type="Proteomes" id="UP000234752">
    <property type="component" value="Chromosome eg_2"/>
</dbReference>
<feature type="signal peptide" evidence="2">
    <location>
        <begin position="1"/>
        <end position="27"/>
    </location>
</feature>
<feature type="compositionally biased region" description="Basic residues" evidence="1">
    <location>
        <begin position="51"/>
        <end position="61"/>
    </location>
</feature>
<evidence type="ECO:0000256" key="2">
    <source>
        <dbReference type="SAM" id="SignalP"/>
    </source>
</evidence>
<evidence type="ECO:0000256" key="1">
    <source>
        <dbReference type="SAM" id="MobiDB-lite"/>
    </source>
</evidence>
<dbReference type="AlphaFoldDB" id="A0A2K9NG86"/>
<name>A0A2K9NG86_9PROT</name>
<dbReference type="EMBL" id="CP025612">
    <property type="protein sequence ID" value="AUN32119.1"/>
    <property type="molecule type" value="Genomic_DNA"/>
</dbReference>
<gene>
    <name evidence="3" type="ORF">C0V82_17040</name>
</gene>
<accession>A0A2K9NG86</accession>
<keyword evidence="2" id="KW-0732">Signal</keyword>
<protein>
    <submittedName>
        <fullName evidence="3">Uncharacterized protein</fullName>
    </submittedName>
</protein>
<organism evidence="3 4">
    <name type="scientific">Niveispirillum cyanobacteriorum</name>
    <dbReference type="NCBI Taxonomy" id="1612173"/>
    <lineage>
        <taxon>Bacteria</taxon>
        <taxon>Pseudomonadati</taxon>
        <taxon>Pseudomonadota</taxon>
        <taxon>Alphaproteobacteria</taxon>
        <taxon>Rhodospirillales</taxon>
        <taxon>Azospirillaceae</taxon>
        <taxon>Niveispirillum</taxon>
    </lineage>
</organism>
<keyword evidence="4" id="KW-1185">Reference proteome</keyword>
<reference evidence="3 4" key="1">
    <citation type="submission" date="2017-12" db="EMBL/GenBank/DDBJ databases">
        <title>Genomes of bacteria within cyanobacterial aggregates.</title>
        <authorList>
            <person name="Cai H."/>
        </authorList>
    </citation>
    <scope>NUCLEOTIDE SEQUENCE [LARGE SCALE GENOMIC DNA]</scope>
    <source>
        <strain evidence="3 4">TH16</strain>
    </source>
</reference>
<proteinExistence type="predicted"/>
<evidence type="ECO:0000313" key="3">
    <source>
        <dbReference type="EMBL" id="AUN32119.1"/>
    </source>
</evidence>
<dbReference type="KEGG" id="ncb:C0V82_17040"/>
<feature type="chain" id="PRO_5014888401" evidence="2">
    <location>
        <begin position="28"/>
        <end position="103"/>
    </location>
</feature>
<evidence type="ECO:0000313" key="4">
    <source>
        <dbReference type="Proteomes" id="UP000234752"/>
    </source>
</evidence>